<dbReference type="Pfam" id="PF02230">
    <property type="entry name" value="Abhydrolase_2"/>
    <property type="match status" value="1"/>
</dbReference>
<dbReference type="RefSeq" id="WP_307199580.1">
    <property type="nucleotide sequence ID" value="NZ_JAUTAN010000001.1"/>
</dbReference>
<name>A0AAJ1TYM4_9ACTN</name>
<dbReference type="EMBL" id="JAUTAN010000001">
    <property type="protein sequence ID" value="MDQ1104204.1"/>
    <property type="molecule type" value="Genomic_DNA"/>
</dbReference>
<dbReference type="PANTHER" id="PTHR10655">
    <property type="entry name" value="LYSOPHOSPHOLIPASE-RELATED"/>
    <property type="match status" value="1"/>
</dbReference>
<feature type="domain" description="Phospholipase/carboxylesterase/thioesterase" evidence="3">
    <location>
        <begin position="21"/>
        <end position="206"/>
    </location>
</feature>
<dbReference type="Proteomes" id="UP001239215">
    <property type="component" value="Unassembled WGS sequence"/>
</dbReference>
<organism evidence="4 5">
    <name type="scientific">Nocardioides zeae</name>
    <dbReference type="NCBI Taxonomy" id="1457234"/>
    <lineage>
        <taxon>Bacteria</taxon>
        <taxon>Bacillati</taxon>
        <taxon>Actinomycetota</taxon>
        <taxon>Actinomycetes</taxon>
        <taxon>Propionibacteriales</taxon>
        <taxon>Nocardioidaceae</taxon>
        <taxon>Nocardioides</taxon>
    </lineage>
</organism>
<sequence>MTTPHVTTATTSWGEDAHDGRPTVVLAHGYGAHESALVGLARLLPEGVAWASLQAPLTLAPGSHAWFPLSTPGTPDPEDVAPGVDAAHAWVDAHVPAATTVLPVGFSQGGLVASQLLRTRPERYAGAGLLGGFVLQGAVAGDTVLRRTRPPVFSGRGEADTVIAPHAVARTDAWLPEHATATTASYPGLGHTISATEARDLARFVAGVLL</sequence>
<evidence type="ECO:0000313" key="5">
    <source>
        <dbReference type="Proteomes" id="UP001239215"/>
    </source>
</evidence>
<dbReference type="PANTHER" id="PTHR10655:SF17">
    <property type="entry name" value="LYSOPHOSPHOLIPASE-LIKE PROTEIN 1"/>
    <property type="match status" value="1"/>
</dbReference>
<comment type="caution">
    <text evidence="4">The sequence shown here is derived from an EMBL/GenBank/DDBJ whole genome shotgun (WGS) entry which is preliminary data.</text>
</comment>
<dbReference type="InterPro" id="IPR003140">
    <property type="entry name" value="PLipase/COase/thioEstase"/>
</dbReference>
<dbReference type="AlphaFoldDB" id="A0AAJ1TYM4"/>
<evidence type="ECO:0000256" key="2">
    <source>
        <dbReference type="ARBA" id="ARBA00022801"/>
    </source>
</evidence>
<dbReference type="Gene3D" id="3.40.50.1820">
    <property type="entry name" value="alpha/beta hydrolase"/>
    <property type="match status" value="1"/>
</dbReference>
<evidence type="ECO:0000313" key="4">
    <source>
        <dbReference type="EMBL" id="MDQ1104204.1"/>
    </source>
</evidence>
<accession>A0AAJ1TYM4</accession>
<dbReference type="SUPFAM" id="SSF53474">
    <property type="entry name" value="alpha/beta-Hydrolases"/>
    <property type="match status" value="1"/>
</dbReference>
<protein>
    <submittedName>
        <fullName evidence="4">Phospholipase/carboxylesterase</fullName>
    </submittedName>
</protein>
<dbReference type="InterPro" id="IPR050565">
    <property type="entry name" value="LYPA1-2/EST-like"/>
</dbReference>
<gene>
    <name evidence="4" type="ORF">QE405_001488</name>
</gene>
<comment type="similarity">
    <text evidence="1">Belongs to the AB hydrolase superfamily. AB hydrolase 2 family.</text>
</comment>
<reference evidence="4" key="1">
    <citation type="submission" date="2023-07" db="EMBL/GenBank/DDBJ databases">
        <title>Functional and genomic diversity of the sorghum phyllosphere microbiome.</title>
        <authorList>
            <person name="Shade A."/>
        </authorList>
    </citation>
    <scope>NUCLEOTIDE SEQUENCE</scope>
    <source>
        <strain evidence="4">SORGH_AS_1067</strain>
    </source>
</reference>
<proteinExistence type="inferred from homology"/>
<evidence type="ECO:0000259" key="3">
    <source>
        <dbReference type="Pfam" id="PF02230"/>
    </source>
</evidence>
<evidence type="ECO:0000256" key="1">
    <source>
        <dbReference type="ARBA" id="ARBA00006499"/>
    </source>
</evidence>
<dbReference type="InterPro" id="IPR029058">
    <property type="entry name" value="AB_hydrolase_fold"/>
</dbReference>
<dbReference type="GO" id="GO:0016787">
    <property type="term" value="F:hydrolase activity"/>
    <property type="evidence" value="ECO:0007669"/>
    <property type="project" value="UniProtKB-KW"/>
</dbReference>
<keyword evidence="2" id="KW-0378">Hydrolase</keyword>